<dbReference type="EMBL" id="AP035881">
    <property type="protein sequence ID" value="BFP48277.1"/>
    <property type="molecule type" value="Genomic_DNA"/>
</dbReference>
<accession>A0AB33K716</accession>
<dbReference type="AlphaFoldDB" id="A0AB33K716"/>
<gene>
    <name evidence="1" type="ORF">KCMC57_46450</name>
</gene>
<organism evidence="1">
    <name type="scientific">Kitasatospora sp. CMC57</name>
    <dbReference type="NCBI Taxonomy" id="3231513"/>
    <lineage>
        <taxon>Bacteria</taxon>
        <taxon>Bacillati</taxon>
        <taxon>Actinomycetota</taxon>
        <taxon>Actinomycetes</taxon>
        <taxon>Kitasatosporales</taxon>
        <taxon>Streptomycetaceae</taxon>
        <taxon>Kitasatospora</taxon>
    </lineage>
</organism>
<sequence>MGSSYMDYRGCGFWSRAFQAEVYLHLLSTEAGDVGDRPAWLDDARDNWEVQATAGFTGCVSPCLDQHVGVDPDRVALVLGLPNQVRQQLVQWAPAIPKDAANAFGTGGEAEAFNSDLDTTLLLRFADTFISLLRGELPAEPGTTMAY</sequence>
<proteinExistence type="predicted"/>
<protein>
    <submittedName>
        <fullName evidence="1">Uncharacterized protein</fullName>
    </submittedName>
</protein>
<reference evidence="1" key="1">
    <citation type="submission" date="2024-07" db="EMBL/GenBank/DDBJ databases">
        <title>Complete genome sequences of cellulolytic bacteria, Kitasatospora sp. CMC57 and Streptomyces sp. CMC78, isolated from Japanese agricultural soil.</title>
        <authorList>
            <person name="Hashimoto T."/>
            <person name="Ito M."/>
            <person name="Iwamoto M."/>
            <person name="Fukahori D."/>
            <person name="Shoda T."/>
            <person name="Sakoda M."/>
            <person name="Morohoshi T."/>
            <person name="Mitsuboshi M."/>
            <person name="Nishizawa T."/>
        </authorList>
    </citation>
    <scope>NUCLEOTIDE SEQUENCE</scope>
    <source>
        <strain evidence="1">CMC57</strain>
    </source>
</reference>
<name>A0AB33K716_9ACTN</name>
<evidence type="ECO:0000313" key="1">
    <source>
        <dbReference type="EMBL" id="BFP48277.1"/>
    </source>
</evidence>